<dbReference type="Proteomes" id="UP000194440">
    <property type="component" value="Chromosome"/>
</dbReference>
<feature type="transmembrane region" description="Helical" evidence="1">
    <location>
        <begin position="41"/>
        <end position="62"/>
    </location>
</feature>
<name>A0A240U928_9BURK</name>
<dbReference type="KEGG" id="acip:CBP36_00520"/>
<proteinExistence type="predicted"/>
<keyword evidence="1" id="KW-0472">Membrane</keyword>
<evidence type="ECO:0000313" key="3">
    <source>
        <dbReference type="Proteomes" id="UP000194440"/>
    </source>
</evidence>
<gene>
    <name evidence="2" type="ORF">CBP36_00520</name>
</gene>
<sequence length="65" mass="6876">MVLQLELHTNYALGAIAMSDHNTSHAPEAHTADAVENVVPLIPVVLPVVGAIMIFLLAFIAVNMA</sequence>
<evidence type="ECO:0000313" key="2">
    <source>
        <dbReference type="EMBL" id="ART57552.1"/>
    </source>
</evidence>
<dbReference type="AlphaFoldDB" id="A0A240U928"/>
<keyword evidence="3" id="KW-1185">Reference proteome</keyword>
<evidence type="ECO:0000256" key="1">
    <source>
        <dbReference type="SAM" id="Phobius"/>
    </source>
</evidence>
<reference evidence="2" key="1">
    <citation type="submission" date="2017-05" db="EMBL/GenBank/DDBJ databases">
        <title>Polyphasic characterization of four soil-derived phenanthrene-degrading Acidovorax strains and proposal of Acidovorax phenanthrenivorans sp. nov.</title>
        <authorList>
            <person name="Singleton D."/>
            <person name="Lee J."/>
            <person name="Dickey A.N."/>
            <person name="Stroud A."/>
            <person name="Scholl E.H."/>
            <person name="Wright F.A."/>
            <person name="Aitken M.D."/>
        </authorList>
    </citation>
    <scope>NUCLEOTIDE SEQUENCE</scope>
    <source>
        <strain evidence="2">P4</strain>
    </source>
</reference>
<protein>
    <submittedName>
        <fullName evidence="2">Uncharacterized protein</fullName>
    </submittedName>
</protein>
<keyword evidence="1" id="KW-0812">Transmembrane</keyword>
<organism evidence="2 3">
    <name type="scientific">Acidovorax carolinensis</name>
    <dbReference type="NCBI Taxonomy" id="553814"/>
    <lineage>
        <taxon>Bacteria</taxon>
        <taxon>Pseudomonadati</taxon>
        <taxon>Pseudomonadota</taxon>
        <taxon>Betaproteobacteria</taxon>
        <taxon>Burkholderiales</taxon>
        <taxon>Comamonadaceae</taxon>
        <taxon>Acidovorax</taxon>
    </lineage>
</organism>
<dbReference type="EMBL" id="CP021366">
    <property type="protein sequence ID" value="ART57552.1"/>
    <property type="molecule type" value="Genomic_DNA"/>
</dbReference>
<keyword evidence="1" id="KW-1133">Transmembrane helix</keyword>
<accession>A0A240U928</accession>